<organism evidence="2 3">
    <name type="scientific">Puccinia sorghi</name>
    <dbReference type="NCBI Taxonomy" id="27349"/>
    <lineage>
        <taxon>Eukaryota</taxon>
        <taxon>Fungi</taxon>
        <taxon>Dikarya</taxon>
        <taxon>Basidiomycota</taxon>
        <taxon>Pucciniomycotina</taxon>
        <taxon>Pucciniomycetes</taxon>
        <taxon>Pucciniales</taxon>
        <taxon>Pucciniaceae</taxon>
        <taxon>Puccinia</taxon>
    </lineage>
</organism>
<proteinExistence type="predicted"/>
<dbReference type="VEuPathDB" id="FungiDB:VP01_1549g3"/>
<dbReference type="GO" id="GO:0070600">
    <property type="term" value="P:fungal-type cell wall (1-&gt;3)-alpha-glucan biosynthetic process"/>
    <property type="evidence" value="ECO:0007669"/>
    <property type="project" value="TreeGrafter"/>
</dbReference>
<name>A0A0L6VIU2_9BASI</name>
<dbReference type="InterPro" id="IPR058655">
    <property type="entry name" value="Mok11-14/Ags1-like"/>
</dbReference>
<dbReference type="AlphaFoldDB" id="A0A0L6VIU2"/>
<dbReference type="PANTHER" id="PTHR47182:SF2">
    <property type="entry name" value="CELL WALL ALPHA-1,3-GLUCAN SYNTHASE AGS1"/>
    <property type="match status" value="1"/>
</dbReference>
<comment type="caution">
    <text evidence="2">The sequence shown here is derived from an EMBL/GenBank/DDBJ whole genome shotgun (WGS) entry which is preliminary data.</text>
</comment>
<feature type="region of interest" description="Disordered" evidence="1">
    <location>
        <begin position="458"/>
        <end position="478"/>
    </location>
</feature>
<feature type="region of interest" description="Disordered" evidence="1">
    <location>
        <begin position="493"/>
        <end position="521"/>
    </location>
</feature>
<gene>
    <name evidence="2" type="ORF">VP01_1549g3</name>
</gene>
<dbReference type="GO" id="GO:0009277">
    <property type="term" value="C:fungal-type cell wall"/>
    <property type="evidence" value="ECO:0007669"/>
    <property type="project" value="TreeGrafter"/>
</dbReference>
<feature type="compositionally biased region" description="Basic and acidic residues" evidence="1">
    <location>
        <begin position="146"/>
        <end position="158"/>
    </location>
</feature>
<evidence type="ECO:0000256" key="1">
    <source>
        <dbReference type="SAM" id="MobiDB-lite"/>
    </source>
</evidence>
<dbReference type="Proteomes" id="UP000037035">
    <property type="component" value="Unassembled WGS sequence"/>
</dbReference>
<dbReference type="EMBL" id="LAVV01006108">
    <property type="protein sequence ID" value="KNZ60472.1"/>
    <property type="molecule type" value="Genomic_DNA"/>
</dbReference>
<feature type="region of interest" description="Disordered" evidence="1">
    <location>
        <begin position="585"/>
        <end position="604"/>
    </location>
</feature>
<feature type="region of interest" description="Disordered" evidence="1">
    <location>
        <begin position="283"/>
        <end position="302"/>
    </location>
</feature>
<evidence type="ECO:0000313" key="3">
    <source>
        <dbReference type="Proteomes" id="UP000037035"/>
    </source>
</evidence>
<sequence>METIKYNQEAINLSTLRKWCQKTSCQKKQVSPNSNHMRRTMQHLHPLPRRRCYQPVLPTPGYQVLVEVKKPASIFVKTPDGEPFSLELSENEKIVPGNNGDAVPVNQLPTQFSSSAECINWERPRHATPGSPPEPSPPKSSFVGPDEGKMIEDSHAQDSPRSGTQYPYTNDPTGRPPDSMQLVASIGELTPQPVVNSSKGLDAQEPPAVALSHSYELEPVIQASSKSPEPVHNVPFVSMTHMRLKVLKKTTDQRSSTNVANVTDQLISTSECQCLNFPAPEETRELPKSTVSPSLNPGIAGNPRKGFPTRLSHHSMSTTNSEAHSEIVKHLPKLKMNLPLARLQRDSKNTCWIRMLLVPFLGPVMRRCCLHILPAISTIENASEVKISSSHLLGWPRSRRAAPCTLNVQVAFRLVPWHVSASLSSEPLINLSLSPLKSGSQMRLTNRSSLPSEIDDMESNEQVDNKQQFPSKVSPAPAPPSNALIHAHCLQMGARQARDGKSSSEQAAYQPPQSAPFLGLGSPPLYNPQAYVQSGYRPSHQNLVHPLPLWTLKTIVSLPNPDPTDIDALGETPQNMKEVTIDEAAEAKRPKDRRKTQEWARLHQDPKAHPLVSLNCTISL</sequence>
<keyword evidence="3" id="KW-1185">Reference proteome</keyword>
<accession>A0A0L6VIU2</accession>
<reference evidence="2 3" key="1">
    <citation type="submission" date="2015-08" db="EMBL/GenBank/DDBJ databases">
        <title>Next Generation Sequencing and Analysis of the Genome of Puccinia sorghi L Schw, the Causal Agent of Maize Common Rust.</title>
        <authorList>
            <person name="Rochi L."/>
            <person name="Burguener G."/>
            <person name="Darino M."/>
            <person name="Turjanski A."/>
            <person name="Kreff E."/>
            <person name="Dieguez M.J."/>
            <person name="Sacco F."/>
        </authorList>
    </citation>
    <scope>NUCLEOTIDE SEQUENCE [LARGE SCALE GENOMIC DNA]</scope>
    <source>
        <strain evidence="2 3">RO10H11247</strain>
    </source>
</reference>
<dbReference type="PANTHER" id="PTHR47182">
    <property type="entry name" value="CELL WALL ALPHA-1,3-GLUCAN SYNTHASE AGS1-RELATED"/>
    <property type="match status" value="1"/>
</dbReference>
<dbReference type="STRING" id="27349.A0A0L6VIU2"/>
<dbReference type="GO" id="GO:0047657">
    <property type="term" value="F:alpha-1,3-glucan synthase activity"/>
    <property type="evidence" value="ECO:0007669"/>
    <property type="project" value="TreeGrafter"/>
</dbReference>
<protein>
    <submittedName>
        <fullName evidence="2">Uncharacterized protein</fullName>
    </submittedName>
</protein>
<feature type="region of interest" description="Disordered" evidence="1">
    <location>
        <begin position="123"/>
        <end position="180"/>
    </location>
</feature>
<feature type="compositionally biased region" description="Polar residues" evidence="1">
    <location>
        <begin position="159"/>
        <end position="172"/>
    </location>
</feature>
<evidence type="ECO:0000313" key="2">
    <source>
        <dbReference type="EMBL" id="KNZ60472.1"/>
    </source>
</evidence>